<dbReference type="InterPro" id="IPR011333">
    <property type="entry name" value="SKP1/BTB/POZ_sf"/>
</dbReference>
<proteinExistence type="predicted"/>
<dbReference type="AlphaFoldDB" id="A0A9P9D9C2"/>
<dbReference type="Gene3D" id="3.30.710.10">
    <property type="entry name" value="Potassium Channel Kv1.1, Chain A"/>
    <property type="match status" value="1"/>
</dbReference>
<dbReference type="OrthoDB" id="6359816at2759"/>
<comment type="caution">
    <text evidence="3">The sequence shown here is derived from an EMBL/GenBank/DDBJ whole genome shotgun (WGS) entry which is preliminary data.</text>
</comment>
<gene>
    <name evidence="3" type="ORF">B0J11DRAFT_444580</name>
</gene>
<protein>
    <recommendedName>
        <fullName evidence="2">BTB domain-containing protein</fullName>
    </recommendedName>
</protein>
<evidence type="ECO:0000259" key="2">
    <source>
        <dbReference type="PROSITE" id="PS50097"/>
    </source>
</evidence>
<dbReference type="Proteomes" id="UP000700596">
    <property type="component" value="Unassembled WGS sequence"/>
</dbReference>
<dbReference type="Pfam" id="PF00651">
    <property type="entry name" value="BTB"/>
    <property type="match status" value="1"/>
</dbReference>
<keyword evidence="4" id="KW-1185">Reference proteome</keyword>
<dbReference type="CDD" id="cd18186">
    <property type="entry name" value="BTB_POZ_ZBTB_KLHL-like"/>
    <property type="match status" value="1"/>
</dbReference>
<dbReference type="PANTHER" id="PTHR47843:SF5">
    <property type="entry name" value="BTB_POZ DOMAIN PROTEIN"/>
    <property type="match status" value="1"/>
</dbReference>
<dbReference type="InterPro" id="IPR000210">
    <property type="entry name" value="BTB/POZ_dom"/>
</dbReference>
<feature type="domain" description="BTB" evidence="2">
    <location>
        <begin position="148"/>
        <end position="214"/>
    </location>
</feature>
<dbReference type="EMBL" id="JAGMWT010000016">
    <property type="protein sequence ID" value="KAH7115165.1"/>
    <property type="molecule type" value="Genomic_DNA"/>
</dbReference>
<organism evidence="3 4">
    <name type="scientific">Dendryphion nanum</name>
    <dbReference type="NCBI Taxonomy" id="256645"/>
    <lineage>
        <taxon>Eukaryota</taxon>
        <taxon>Fungi</taxon>
        <taxon>Dikarya</taxon>
        <taxon>Ascomycota</taxon>
        <taxon>Pezizomycotina</taxon>
        <taxon>Dothideomycetes</taxon>
        <taxon>Pleosporomycetidae</taxon>
        <taxon>Pleosporales</taxon>
        <taxon>Torulaceae</taxon>
        <taxon>Dendryphion</taxon>
    </lineage>
</organism>
<reference evidence="3" key="1">
    <citation type="journal article" date="2021" name="Nat. Commun.">
        <title>Genetic determinants of endophytism in the Arabidopsis root mycobiome.</title>
        <authorList>
            <person name="Mesny F."/>
            <person name="Miyauchi S."/>
            <person name="Thiergart T."/>
            <person name="Pickel B."/>
            <person name="Atanasova L."/>
            <person name="Karlsson M."/>
            <person name="Huettel B."/>
            <person name="Barry K.W."/>
            <person name="Haridas S."/>
            <person name="Chen C."/>
            <person name="Bauer D."/>
            <person name="Andreopoulos W."/>
            <person name="Pangilinan J."/>
            <person name="LaButti K."/>
            <person name="Riley R."/>
            <person name="Lipzen A."/>
            <person name="Clum A."/>
            <person name="Drula E."/>
            <person name="Henrissat B."/>
            <person name="Kohler A."/>
            <person name="Grigoriev I.V."/>
            <person name="Martin F.M."/>
            <person name="Hacquard S."/>
        </authorList>
    </citation>
    <scope>NUCLEOTIDE SEQUENCE</scope>
    <source>
        <strain evidence="3">MPI-CAGE-CH-0243</strain>
    </source>
</reference>
<evidence type="ECO:0000256" key="1">
    <source>
        <dbReference type="SAM" id="MobiDB-lite"/>
    </source>
</evidence>
<accession>A0A9P9D9C2</accession>
<evidence type="ECO:0000313" key="4">
    <source>
        <dbReference type="Proteomes" id="UP000700596"/>
    </source>
</evidence>
<dbReference type="PANTHER" id="PTHR47843">
    <property type="entry name" value="BTB DOMAIN-CONTAINING PROTEIN-RELATED"/>
    <property type="match status" value="1"/>
</dbReference>
<dbReference type="PROSITE" id="PS50097">
    <property type="entry name" value="BTB"/>
    <property type="match status" value="1"/>
</dbReference>
<evidence type="ECO:0000313" key="3">
    <source>
        <dbReference type="EMBL" id="KAH7115165.1"/>
    </source>
</evidence>
<feature type="region of interest" description="Disordered" evidence="1">
    <location>
        <begin position="357"/>
        <end position="380"/>
    </location>
</feature>
<sequence length="380" mass="42075">MPVRLVLDRNNEEFGVVHSTGPGTIRLAQHLNDSPICFCATWAVAVCHRDGTRKISVLLAANLQVDLIFKTCDEEYAFLIMLKGLATTSLTLYEVPQPTAKSSDPFLFANFSMIKSGYVGAGNAEALAAVHDLGRNPYKQFYGRNEWADYTVIAQGEEFPVHKLVICSQSSFFAAACRPGFLEGATGRLELEEDPATIEALIGELYGARNAVTGSIFTGFALIHELEKDYRLRVLLKLCIAADKYNLETIKVRTAEAIADRLELVQDPWIVVDYANEINDYMPENDDNEGLPKKDAGLRETILEHIEARLPAVKKDPAAYEYLLQSPFILEGLVNRLSEIVENGVFKLHKHIAGLPTSASSATKTRRSNRLSIRDLTATP</sequence>
<dbReference type="SUPFAM" id="SSF54695">
    <property type="entry name" value="POZ domain"/>
    <property type="match status" value="1"/>
</dbReference>
<name>A0A9P9D9C2_9PLEO</name>